<organism evidence="7 8">
    <name type="scientific">Ceratocystis fimbriata CBS 114723</name>
    <dbReference type="NCBI Taxonomy" id="1035309"/>
    <lineage>
        <taxon>Eukaryota</taxon>
        <taxon>Fungi</taxon>
        <taxon>Dikarya</taxon>
        <taxon>Ascomycota</taxon>
        <taxon>Pezizomycotina</taxon>
        <taxon>Sordariomycetes</taxon>
        <taxon>Hypocreomycetidae</taxon>
        <taxon>Microascales</taxon>
        <taxon>Ceratocystidaceae</taxon>
        <taxon>Ceratocystis</taxon>
    </lineage>
</organism>
<dbReference type="GO" id="GO:0006511">
    <property type="term" value="P:ubiquitin-dependent protein catabolic process"/>
    <property type="evidence" value="ECO:0007669"/>
    <property type="project" value="InterPro"/>
</dbReference>
<dbReference type="SUPFAM" id="SSF74788">
    <property type="entry name" value="Cullin repeat-like"/>
    <property type="match status" value="1"/>
</dbReference>
<reference evidence="7 8" key="2">
    <citation type="journal article" date="2013" name="IMA Fungus">
        <title>IMA Genome-F 1: Ceratocystis fimbriata: Draft nuclear genome sequence for the plant pathogen, Ceratocystis fimbriata.</title>
        <authorList>
            <person name="Wilken P.M."/>
            <person name="Steenkamp E.T."/>
            <person name="Wingfield M.J."/>
            <person name="de Beer Z.W."/>
            <person name="Wingfield B.D."/>
        </authorList>
    </citation>
    <scope>NUCLEOTIDE SEQUENCE [LARGE SCALE GENOMIC DNA]</scope>
    <source>
        <strain evidence="7 8">CBS 114723</strain>
    </source>
</reference>
<reference evidence="7 8" key="1">
    <citation type="journal article" date="2013" name="Fungal Biol.">
        <title>Analysis of microsatellite markers in the genome of the plant pathogen Ceratocystis fimbriata.</title>
        <authorList>
            <person name="Simpson M.C."/>
            <person name="Wilken P.M."/>
            <person name="Coetzee M.P."/>
            <person name="Wingfield M.J."/>
            <person name="Wingfield B.D."/>
        </authorList>
    </citation>
    <scope>NUCLEOTIDE SEQUENCE [LARGE SCALE GENOMIC DNA]</scope>
    <source>
        <strain evidence="7 8">CBS 114723</strain>
    </source>
</reference>
<comment type="similarity">
    <text evidence="1 4 5">Belongs to the cullin family.</text>
</comment>
<dbReference type="InterPro" id="IPR036317">
    <property type="entry name" value="Cullin_homology_sf"/>
</dbReference>
<proteinExistence type="inferred from homology"/>
<dbReference type="PANTHER" id="PTHR11932">
    <property type="entry name" value="CULLIN"/>
    <property type="match status" value="1"/>
</dbReference>
<dbReference type="Gene3D" id="1.10.10.10">
    <property type="entry name" value="Winged helix-like DNA-binding domain superfamily/Winged helix DNA-binding domain"/>
    <property type="match status" value="1"/>
</dbReference>
<dbReference type="InterPro" id="IPR016158">
    <property type="entry name" value="Cullin_homology"/>
</dbReference>
<dbReference type="Gene3D" id="3.30.230.130">
    <property type="entry name" value="Cullin, Chain C, Domain 2"/>
    <property type="match status" value="1"/>
</dbReference>
<dbReference type="SMART" id="SM00182">
    <property type="entry name" value="CULLIN"/>
    <property type="match status" value="1"/>
</dbReference>
<dbReference type="Pfam" id="PF10557">
    <property type="entry name" value="Cullin_Nedd8"/>
    <property type="match status" value="1"/>
</dbReference>
<evidence type="ECO:0000256" key="4">
    <source>
        <dbReference type="PROSITE-ProRule" id="PRU00330"/>
    </source>
</evidence>
<comment type="caution">
    <text evidence="7">The sequence shown here is derived from an EMBL/GenBank/DDBJ whole genome shotgun (WGS) entry which is preliminary data.</text>
</comment>
<dbReference type="FunFam" id="1.10.10.10:FF:000014">
    <property type="entry name" value="Cullin 1"/>
    <property type="match status" value="1"/>
</dbReference>
<dbReference type="InterPro" id="IPR001373">
    <property type="entry name" value="Cullin_N"/>
</dbReference>
<dbReference type="FunFam" id="1.20.1310.10:FF:000031">
    <property type="entry name" value="Ubiquitin ligase subunit CulD"/>
    <property type="match status" value="1"/>
</dbReference>
<dbReference type="InterPro" id="IPR036390">
    <property type="entry name" value="WH_DNA-bd_sf"/>
</dbReference>
<dbReference type="Pfam" id="PF00888">
    <property type="entry name" value="Cullin"/>
    <property type="match status" value="1"/>
</dbReference>
<feature type="domain" description="Cullin family profile" evidence="6">
    <location>
        <begin position="413"/>
        <end position="667"/>
    </location>
</feature>
<dbReference type="PROSITE" id="PS50069">
    <property type="entry name" value="CULLIN_2"/>
    <property type="match status" value="1"/>
</dbReference>
<sequence>MATQRQSYQPLAGAKKLVIKNRRQPPTETDHKVREYFDKTWVDLSAAIDALLHGKPLRTPLDRLYRGVEAICRHGQAEQLCKRLSERTYDHLRSKVYPVLVKGNSDLPELETLNLVVLNWNIWMDRTRLVRSMFSYLDRTYLQQSKNLLQLNDLVTSQFCRILFPSGRSSSGPNVLLGTAIVQGVCKLTDYHRWDNSKFNPILYKDSISMLHQLGVYTKIFERKFLDHSSAYFAQVAKDNAVMPLVDYIAACNRLLTQETERCDVYGLDHATRFRLSDRVYQYLLREPLDRLMDCTSMGELFDTVDIETLKILYTLMVGAQSEPGPSMLQELEKPWRHYIIETGGKIMRNTESGDDNKASMVSRLLILRRSLYRIVNCSFGSNEVLSHALRDSFAVFINDAANTAHLSEGASNVGEFIARYMDMLLRGGVKAIPPMLLNEATNDDKDEFMGAGDDDSQLDYQLNQALQVFRLINGKDAFEAFYKRDLARRLLMDRSISYDAERNMLARLRSECGVNFTHNLENMFKDKEMNKETMDHFKAWCEETKLKPKIDLQVLVLSASAWPTYPDIQPTIPLHMAQALGIFETYYMSNHTGRILTWKHSLANCVVKACFPKGIKELNVSLAQATILLLFNDVPDGQDGFITYSRIAEESKLDEAELKRTLQSLACGKLRVLTKHPKGREVEATDTFTINSGFSDPKFKIKINQIQLRETVRENKKIHERIVIDRRLETQAAIVRIMKSRKRISHSVLVAEVINMMRSRGEVDPAEIKKQIESLLDKDYLERDGNEYEYIA</sequence>
<gene>
    <name evidence="7" type="primary">CUL4B</name>
    <name evidence="7" type="ORF">CFIMG_005886RA</name>
</gene>
<dbReference type="InterPro" id="IPR045093">
    <property type="entry name" value="Cullin"/>
</dbReference>
<dbReference type="SUPFAM" id="SSF75632">
    <property type="entry name" value="Cullin homology domain"/>
    <property type="match status" value="1"/>
</dbReference>
<dbReference type="InterPro" id="IPR016159">
    <property type="entry name" value="Cullin_repeat-like_dom_sf"/>
</dbReference>
<evidence type="ECO:0000256" key="5">
    <source>
        <dbReference type="RuleBase" id="RU003829"/>
    </source>
</evidence>
<dbReference type="GO" id="GO:0031625">
    <property type="term" value="F:ubiquitin protein ligase binding"/>
    <property type="evidence" value="ECO:0007669"/>
    <property type="project" value="InterPro"/>
</dbReference>
<keyword evidence="8" id="KW-1185">Reference proteome</keyword>
<dbReference type="OrthoDB" id="27073at2759"/>
<accession>A0A2C5WWS3</accession>
<dbReference type="Proteomes" id="UP000222788">
    <property type="component" value="Unassembled WGS sequence"/>
</dbReference>
<dbReference type="Gene3D" id="1.20.1310.10">
    <property type="entry name" value="Cullin Repeats"/>
    <property type="match status" value="4"/>
</dbReference>
<evidence type="ECO:0000256" key="2">
    <source>
        <dbReference type="ARBA" id="ARBA00022499"/>
    </source>
</evidence>
<evidence type="ECO:0000313" key="7">
    <source>
        <dbReference type="EMBL" id="PHH50074.1"/>
    </source>
</evidence>
<protein>
    <submittedName>
        <fullName evidence="7">Cullin-4B</fullName>
    </submittedName>
</protein>
<keyword evidence="2" id="KW-1017">Isopeptide bond</keyword>
<name>A0A2C5WWS3_9PEZI</name>
<dbReference type="SMART" id="SM00884">
    <property type="entry name" value="Cullin_Nedd8"/>
    <property type="match status" value="1"/>
</dbReference>
<dbReference type="InterPro" id="IPR036388">
    <property type="entry name" value="WH-like_DNA-bd_sf"/>
</dbReference>
<evidence type="ECO:0000256" key="1">
    <source>
        <dbReference type="ARBA" id="ARBA00006019"/>
    </source>
</evidence>
<dbReference type="AlphaFoldDB" id="A0A2C5WWS3"/>
<dbReference type="Pfam" id="PF26557">
    <property type="entry name" value="Cullin_AB"/>
    <property type="match status" value="1"/>
</dbReference>
<dbReference type="STRING" id="1035309.A0A2C5WWS3"/>
<evidence type="ECO:0000313" key="8">
    <source>
        <dbReference type="Proteomes" id="UP000222788"/>
    </source>
</evidence>
<dbReference type="InterPro" id="IPR059120">
    <property type="entry name" value="Cullin-like_AB"/>
</dbReference>
<keyword evidence="3" id="KW-0832">Ubl conjugation</keyword>
<evidence type="ECO:0000256" key="3">
    <source>
        <dbReference type="ARBA" id="ARBA00022843"/>
    </source>
</evidence>
<dbReference type="SUPFAM" id="SSF46785">
    <property type="entry name" value="Winged helix' DNA-binding domain"/>
    <property type="match status" value="1"/>
</dbReference>
<evidence type="ECO:0000259" key="6">
    <source>
        <dbReference type="PROSITE" id="PS50069"/>
    </source>
</evidence>
<dbReference type="InterPro" id="IPR019559">
    <property type="entry name" value="Cullin_neddylation_domain"/>
</dbReference>
<dbReference type="EMBL" id="APWK03000151">
    <property type="protein sequence ID" value="PHH50074.1"/>
    <property type="molecule type" value="Genomic_DNA"/>
</dbReference>